<protein>
    <submittedName>
        <fullName evidence="3">DUF218 domain-containing protein</fullName>
    </submittedName>
</protein>
<dbReference type="PANTHER" id="PTHR30336">
    <property type="entry name" value="INNER MEMBRANE PROTEIN, PROBABLE PERMEASE"/>
    <property type="match status" value="1"/>
</dbReference>
<reference evidence="3 4" key="1">
    <citation type="submission" date="2016-10" db="EMBL/GenBank/DDBJ databases">
        <authorList>
            <person name="de Groot N.N."/>
        </authorList>
    </citation>
    <scope>NUCLEOTIDE SEQUENCE [LARGE SCALE GENOMIC DNA]</scope>
    <source>
        <strain evidence="3 4">M79</strain>
    </source>
</reference>
<dbReference type="Proteomes" id="UP000181969">
    <property type="component" value="Unassembled WGS sequence"/>
</dbReference>
<dbReference type="OrthoDB" id="9782395at2"/>
<evidence type="ECO:0000313" key="3">
    <source>
        <dbReference type="EMBL" id="SFL50215.1"/>
    </source>
</evidence>
<sequence>MKKFFRVLGVIFALGMAYGLFCFFLIRSDAGHREETVQDFKTILVLGSKIEPDGQPASMTKNRLDTALTLAKNNPQARVIVTGYQSSASPVSEAEGMATYLKAHGLNSDRIIEEKKARNTVENFAFSKKYVQGKTLIVTSDFHLYRSLYLASKGGYENVQGYAAVNHTSALQTVSNYARECLALGYYLIKYTLF</sequence>
<dbReference type="InterPro" id="IPR003848">
    <property type="entry name" value="DUF218"/>
</dbReference>
<dbReference type="InterPro" id="IPR051599">
    <property type="entry name" value="Cell_Envelope_Assoc"/>
</dbReference>
<dbReference type="GO" id="GO:0043164">
    <property type="term" value="P:Gram-negative-bacterium-type cell wall biogenesis"/>
    <property type="evidence" value="ECO:0007669"/>
    <property type="project" value="TreeGrafter"/>
</dbReference>
<dbReference type="RefSeq" id="WP_074751685.1">
    <property type="nucleotide sequence ID" value="NZ_CAXVJC010000010.1"/>
</dbReference>
<evidence type="ECO:0000259" key="2">
    <source>
        <dbReference type="Pfam" id="PF02698"/>
    </source>
</evidence>
<dbReference type="InterPro" id="IPR014729">
    <property type="entry name" value="Rossmann-like_a/b/a_fold"/>
</dbReference>
<name>A0A1I4I7G7_9LACT</name>
<accession>A0A1I4I7G7</accession>
<dbReference type="GO" id="GO:0005886">
    <property type="term" value="C:plasma membrane"/>
    <property type="evidence" value="ECO:0007669"/>
    <property type="project" value="TreeGrafter"/>
</dbReference>
<keyword evidence="1" id="KW-0812">Transmembrane</keyword>
<keyword evidence="1" id="KW-0472">Membrane</keyword>
<dbReference type="EMBL" id="FOTJ01000013">
    <property type="protein sequence ID" value="SFL50215.1"/>
    <property type="molecule type" value="Genomic_DNA"/>
</dbReference>
<dbReference type="GO" id="GO:0000270">
    <property type="term" value="P:peptidoglycan metabolic process"/>
    <property type="evidence" value="ECO:0007669"/>
    <property type="project" value="TreeGrafter"/>
</dbReference>
<gene>
    <name evidence="3" type="ORF">SAMN05216438_11358</name>
</gene>
<keyword evidence="1" id="KW-1133">Transmembrane helix</keyword>
<organism evidence="3 4">
    <name type="scientific">Lactococcus garvieae</name>
    <dbReference type="NCBI Taxonomy" id="1363"/>
    <lineage>
        <taxon>Bacteria</taxon>
        <taxon>Bacillati</taxon>
        <taxon>Bacillota</taxon>
        <taxon>Bacilli</taxon>
        <taxon>Lactobacillales</taxon>
        <taxon>Streptococcaceae</taxon>
        <taxon>Lactococcus</taxon>
    </lineage>
</organism>
<dbReference type="Pfam" id="PF02698">
    <property type="entry name" value="DUF218"/>
    <property type="match status" value="1"/>
</dbReference>
<evidence type="ECO:0000313" key="4">
    <source>
        <dbReference type="Proteomes" id="UP000181969"/>
    </source>
</evidence>
<feature type="transmembrane region" description="Helical" evidence="1">
    <location>
        <begin position="7"/>
        <end position="26"/>
    </location>
</feature>
<dbReference type="PANTHER" id="PTHR30336:SF4">
    <property type="entry name" value="ENVELOPE BIOGENESIS FACTOR ELYC"/>
    <property type="match status" value="1"/>
</dbReference>
<dbReference type="Gene3D" id="3.40.50.620">
    <property type="entry name" value="HUPs"/>
    <property type="match status" value="1"/>
</dbReference>
<feature type="domain" description="DUF218" evidence="2">
    <location>
        <begin position="42"/>
        <end position="182"/>
    </location>
</feature>
<proteinExistence type="predicted"/>
<dbReference type="CDD" id="cd06259">
    <property type="entry name" value="YdcF-like"/>
    <property type="match status" value="1"/>
</dbReference>
<evidence type="ECO:0000256" key="1">
    <source>
        <dbReference type="SAM" id="Phobius"/>
    </source>
</evidence>
<dbReference type="AlphaFoldDB" id="A0A1I4I7G7"/>